<dbReference type="GO" id="GO:0005506">
    <property type="term" value="F:iron ion binding"/>
    <property type="evidence" value="ECO:0007669"/>
    <property type="project" value="InterPro"/>
</dbReference>
<gene>
    <name evidence="2" type="ORF">B0J11DRAFT_511727</name>
</gene>
<dbReference type="PANTHER" id="PTHR24305">
    <property type="entry name" value="CYTOCHROME P450"/>
    <property type="match status" value="1"/>
</dbReference>
<dbReference type="GO" id="GO:0016705">
    <property type="term" value="F:oxidoreductase activity, acting on paired donors, with incorporation or reduction of molecular oxygen"/>
    <property type="evidence" value="ECO:0007669"/>
    <property type="project" value="InterPro"/>
</dbReference>
<evidence type="ECO:0000313" key="2">
    <source>
        <dbReference type="EMBL" id="KAH7112447.1"/>
    </source>
</evidence>
<dbReference type="Gene3D" id="1.10.630.10">
    <property type="entry name" value="Cytochrome P450"/>
    <property type="match status" value="1"/>
</dbReference>
<evidence type="ECO:0000256" key="1">
    <source>
        <dbReference type="ARBA" id="ARBA00010617"/>
    </source>
</evidence>
<dbReference type="SUPFAM" id="SSF48264">
    <property type="entry name" value="Cytochrome P450"/>
    <property type="match status" value="1"/>
</dbReference>
<dbReference type="GO" id="GO:0020037">
    <property type="term" value="F:heme binding"/>
    <property type="evidence" value="ECO:0007669"/>
    <property type="project" value="InterPro"/>
</dbReference>
<dbReference type="InterPro" id="IPR036396">
    <property type="entry name" value="Cyt_P450_sf"/>
</dbReference>
<dbReference type="InterPro" id="IPR050121">
    <property type="entry name" value="Cytochrome_P450_monoxygenase"/>
</dbReference>
<sequence>MAGWTDFRQIAKMHEKYGPVVRFNPNEIHFNDLDFIDTLYPGASGRKTNRPLMVGKRGGTLDSMTGTYDYDPYRRRSGALNPFFSVASVWKLEPTIREHTNKVLSRMERASITGEPVEMNLMFKAYASDTIVQYAF</sequence>
<proteinExistence type="inferred from homology"/>
<organism evidence="2 3">
    <name type="scientific">Dendryphion nanum</name>
    <dbReference type="NCBI Taxonomy" id="256645"/>
    <lineage>
        <taxon>Eukaryota</taxon>
        <taxon>Fungi</taxon>
        <taxon>Dikarya</taxon>
        <taxon>Ascomycota</taxon>
        <taxon>Pezizomycotina</taxon>
        <taxon>Dothideomycetes</taxon>
        <taxon>Pleosporomycetidae</taxon>
        <taxon>Pleosporales</taxon>
        <taxon>Torulaceae</taxon>
        <taxon>Dendryphion</taxon>
    </lineage>
</organism>
<dbReference type="PANTHER" id="PTHR24305:SF166">
    <property type="entry name" value="CYTOCHROME P450 12A4, MITOCHONDRIAL-RELATED"/>
    <property type="match status" value="1"/>
</dbReference>
<comment type="caution">
    <text evidence="2">The sequence shown here is derived from an EMBL/GenBank/DDBJ whole genome shotgun (WGS) entry which is preliminary data.</text>
</comment>
<dbReference type="AlphaFoldDB" id="A0A9P9D4R1"/>
<reference evidence="2" key="1">
    <citation type="journal article" date="2021" name="Nat. Commun.">
        <title>Genetic determinants of endophytism in the Arabidopsis root mycobiome.</title>
        <authorList>
            <person name="Mesny F."/>
            <person name="Miyauchi S."/>
            <person name="Thiergart T."/>
            <person name="Pickel B."/>
            <person name="Atanasova L."/>
            <person name="Karlsson M."/>
            <person name="Huettel B."/>
            <person name="Barry K.W."/>
            <person name="Haridas S."/>
            <person name="Chen C."/>
            <person name="Bauer D."/>
            <person name="Andreopoulos W."/>
            <person name="Pangilinan J."/>
            <person name="LaButti K."/>
            <person name="Riley R."/>
            <person name="Lipzen A."/>
            <person name="Clum A."/>
            <person name="Drula E."/>
            <person name="Henrissat B."/>
            <person name="Kohler A."/>
            <person name="Grigoriev I.V."/>
            <person name="Martin F.M."/>
            <person name="Hacquard S."/>
        </authorList>
    </citation>
    <scope>NUCLEOTIDE SEQUENCE</scope>
    <source>
        <strain evidence="2">MPI-CAGE-CH-0243</strain>
    </source>
</reference>
<accession>A0A9P9D4R1</accession>
<name>A0A9P9D4R1_9PLEO</name>
<dbReference type="Proteomes" id="UP000700596">
    <property type="component" value="Unassembled WGS sequence"/>
</dbReference>
<dbReference type="GO" id="GO:0004497">
    <property type="term" value="F:monooxygenase activity"/>
    <property type="evidence" value="ECO:0007669"/>
    <property type="project" value="InterPro"/>
</dbReference>
<evidence type="ECO:0000313" key="3">
    <source>
        <dbReference type="Proteomes" id="UP000700596"/>
    </source>
</evidence>
<protein>
    <submittedName>
        <fullName evidence="2">Cytochrome P450</fullName>
    </submittedName>
</protein>
<dbReference type="OrthoDB" id="3945418at2759"/>
<dbReference type="EMBL" id="JAGMWT010000021">
    <property type="protein sequence ID" value="KAH7112447.1"/>
    <property type="molecule type" value="Genomic_DNA"/>
</dbReference>
<comment type="similarity">
    <text evidence="1">Belongs to the cytochrome P450 family.</text>
</comment>
<keyword evidence="3" id="KW-1185">Reference proteome</keyword>